<dbReference type="GO" id="GO:0005634">
    <property type="term" value="C:nucleus"/>
    <property type="evidence" value="ECO:0007669"/>
    <property type="project" value="TreeGrafter"/>
</dbReference>
<dbReference type="PROSITE" id="PS00107">
    <property type="entry name" value="PROTEIN_KINASE_ATP"/>
    <property type="match status" value="1"/>
</dbReference>
<dbReference type="InterPro" id="IPR017441">
    <property type="entry name" value="Protein_kinase_ATP_BS"/>
</dbReference>
<dbReference type="RefSeq" id="XP_011131237.1">
    <property type="nucleotide sequence ID" value="XM_011132935.1"/>
</dbReference>
<dbReference type="Gene3D" id="3.30.200.20">
    <property type="entry name" value="Phosphorylase Kinase, domain 1"/>
    <property type="match status" value="1"/>
</dbReference>
<keyword evidence="7" id="KW-1185">Reference proteome</keyword>
<dbReference type="PROSITE" id="PS50011">
    <property type="entry name" value="PROTEIN_KINASE_DOM"/>
    <property type="match status" value="1"/>
</dbReference>
<dbReference type="GO" id="GO:0044773">
    <property type="term" value="P:mitotic DNA damage checkpoint signaling"/>
    <property type="evidence" value="ECO:0007669"/>
    <property type="project" value="TreeGrafter"/>
</dbReference>
<dbReference type="PROSITE" id="PS00108">
    <property type="entry name" value="PROTEIN_KINASE_ST"/>
    <property type="match status" value="1"/>
</dbReference>
<dbReference type="GeneID" id="22913657"/>
<name>A0A023B468_GRENI</name>
<dbReference type="VEuPathDB" id="CryptoDB:GNI_103290"/>
<keyword evidence="6" id="KW-0418">Kinase</keyword>
<gene>
    <name evidence="6" type="ORF">GNI_103290</name>
</gene>
<organism evidence="6 7">
    <name type="scientific">Gregarina niphandrodes</name>
    <name type="common">Septate eugregarine</name>
    <dbReference type="NCBI Taxonomy" id="110365"/>
    <lineage>
        <taxon>Eukaryota</taxon>
        <taxon>Sar</taxon>
        <taxon>Alveolata</taxon>
        <taxon>Apicomplexa</taxon>
        <taxon>Conoidasida</taxon>
        <taxon>Gregarinasina</taxon>
        <taxon>Eugregarinorida</taxon>
        <taxon>Gregarinidae</taxon>
        <taxon>Gregarina</taxon>
    </lineage>
</organism>
<evidence type="ECO:0000256" key="3">
    <source>
        <dbReference type="PROSITE-ProRule" id="PRU10141"/>
    </source>
</evidence>
<keyword evidence="4" id="KW-0723">Serine/threonine-protein kinase</keyword>
<proteinExistence type="inferred from homology"/>
<protein>
    <submittedName>
        <fullName evidence="6">Protein kinase domain protein</fullName>
    </submittedName>
</protein>
<comment type="caution">
    <text evidence="6">The sequence shown here is derived from an EMBL/GenBank/DDBJ whole genome shotgun (WGS) entry which is preliminary data.</text>
</comment>
<dbReference type="AlphaFoldDB" id="A0A023B468"/>
<feature type="domain" description="Protein kinase" evidence="5">
    <location>
        <begin position="67"/>
        <end position="386"/>
    </location>
</feature>
<reference evidence="6" key="1">
    <citation type="submission" date="2013-12" db="EMBL/GenBank/DDBJ databases">
        <authorList>
            <person name="Omoto C.K."/>
            <person name="Sibley D."/>
            <person name="Venepally P."/>
            <person name="Hadjithomas M."/>
            <person name="Karamycheva S."/>
            <person name="Brunk B."/>
            <person name="Roos D."/>
            <person name="Caler E."/>
            <person name="Lorenzi H."/>
        </authorList>
    </citation>
    <scope>NUCLEOTIDE SEQUENCE</scope>
</reference>
<dbReference type="PANTHER" id="PTHR44167:SF24">
    <property type="entry name" value="SERINE_THREONINE-PROTEIN KINASE CHK2"/>
    <property type="match status" value="1"/>
</dbReference>
<evidence type="ECO:0000313" key="6">
    <source>
        <dbReference type="EMBL" id="EZG56498.1"/>
    </source>
</evidence>
<evidence type="ECO:0000256" key="2">
    <source>
        <dbReference type="ARBA" id="ARBA00022840"/>
    </source>
</evidence>
<keyword evidence="6" id="KW-0808">Transferase</keyword>
<evidence type="ECO:0000313" key="7">
    <source>
        <dbReference type="Proteomes" id="UP000019763"/>
    </source>
</evidence>
<comment type="similarity">
    <text evidence="4">Belongs to the protein kinase superfamily.</text>
</comment>
<feature type="binding site" evidence="3">
    <location>
        <position position="96"/>
    </location>
    <ligand>
        <name>ATP</name>
        <dbReference type="ChEBI" id="CHEBI:30616"/>
    </ligand>
</feature>
<dbReference type="GO" id="GO:0005524">
    <property type="term" value="F:ATP binding"/>
    <property type="evidence" value="ECO:0007669"/>
    <property type="project" value="UniProtKB-UniRule"/>
</dbReference>
<dbReference type="Proteomes" id="UP000019763">
    <property type="component" value="Unassembled WGS sequence"/>
</dbReference>
<evidence type="ECO:0000256" key="1">
    <source>
        <dbReference type="ARBA" id="ARBA00022741"/>
    </source>
</evidence>
<keyword evidence="2 3" id="KW-0067">ATP-binding</keyword>
<keyword evidence="1 3" id="KW-0547">Nucleotide-binding</keyword>
<dbReference type="InterPro" id="IPR000719">
    <property type="entry name" value="Prot_kinase_dom"/>
</dbReference>
<dbReference type="SMART" id="SM00220">
    <property type="entry name" value="S_TKc"/>
    <property type="match status" value="1"/>
</dbReference>
<dbReference type="eggNOG" id="KOG0669">
    <property type="taxonomic scope" value="Eukaryota"/>
</dbReference>
<evidence type="ECO:0000256" key="4">
    <source>
        <dbReference type="RuleBase" id="RU000304"/>
    </source>
</evidence>
<sequence length="394" mass="45623">MKLRIQVLQSSILEKQIVISKLHLWHEMMQRRILGVAGSKRSDFVNYSLSAYPGRCLQVQGDGKIPFILLKPIGRGGFSVVWEVIDTIHCERLAAKFTNYPTDKQESFQDGVQAATDWLNKCFTREVMILTNEKHPNVRNYAQLCVHTHFMIVFQLLRLYYHFRWRINYASLFGTALVYELCAYDLGSWLSRVPLASRRLSQMFGWLKELLQGLKRLHTERHVVHMDIKPQNILVSRDECLKISDFGLHLVLEECGTQQYQAQVPMHMSCNWNGSILYQPPEHLAAIVSLKEDYSLDARYDIWSTGCVAFEMFSETSLFRHFTLSSTEQRLDLYRQVHDYLNALDIDSFVDQHVAHLGARKLIKELLRLRPVGDAAILLVEKCSLMPPSTDEDT</sequence>
<dbReference type="InterPro" id="IPR011009">
    <property type="entry name" value="Kinase-like_dom_sf"/>
</dbReference>
<dbReference type="SUPFAM" id="SSF56112">
    <property type="entry name" value="Protein kinase-like (PK-like)"/>
    <property type="match status" value="1"/>
</dbReference>
<dbReference type="InterPro" id="IPR008271">
    <property type="entry name" value="Ser/Thr_kinase_AS"/>
</dbReference>
<dbReference type="OrthoDB" id="345735at2759"/>
<dbReference type="EMBL" id="AFNH02000773">
    <property type="protein sequence ID" value="EZG56498.1"/>
    <property type="molecule type" value="Genomic_DNA"/>
</dbReference>
<evidence type="ECO:0000259" key="5">
    <source>
        <dbReference type="PROSITE" id="PS50011"/>
    </source>
</evidence>
<dbReference type="PANTHER" id="PTHR44167">
    <property type="entry name" value="OVARIAN-SPECIFIC SERINE/THREONINE-PROTEIN KINASE LOK-RELATED"/>
    <property type="match status" value="1"/>
</dbReference>
<dbReference type="Pfam" id="PF00069">
    <property type="entry name" value="Pkinase"/>
    <property type="match status" value="1"/>
</dbReference>
<dbReference type="GO" id="GO:0004674">
    <property type="term" value="F:protein serine/threonine kinase activity"/>
    <property type="evidence" value="ECO:0007669"/>
    <property type="project" value="UniProtKB-KW"/>
</dbReference>
<accession>A0A023B468</accession>
<dbReference type="Gene3D" id="1.10.510.10">
    <property type="entry name" value="Transferase(Phosphotransferase) domain 1"/>
    <property type="match status" value="1"/>
</dbReference>